<dbReference type="PANTHER" id="PTHR42716:SF1">
    <property type="entry name" value="SLL0471 PROTEIN"/>
    <property type="match status" value="1"/>
</dbReference>
<dbReference type="InterPro" id="IPR005288">
    <property type="entry name" value="NadB"/>
</dbReference>
<dbReference type="Gene3D" id="3.50.50.60">
    <property type="entry name" value="FAD/NAD(P)-binding domain"/>
    <property type="match status" value="1"/>
</dbReference>
<dbReference type="EMBL" id="CADCWP010000100">
    <property type="protein sequence ID" value="CAA9568761.1"/>
    <property type="molecule type" value="Genomic_DNA"/>
</dbReference>
<sequence length="590" mass="63840">MKGLETEIAIIGGSLGGVAAALGALEAGARVVLTESTDWLGGQLTSQGVSAPDEHPLIERFGGTVRYNELRARVRRHYHEHYGAPATMPDGLPLNPGNGWVSRLCFEPRVGVAVIGEMLRPYAESGQLTVLYHHTPVAAAVSGRTVQNVTLRHHSGEQVEVGATFFLDATDLGDLLPLCGAPFVTGAEARADTGEPHAPLQANPAETQAMTYGFALELRPGEHHVIPKPERYEAFRDAGLYTLTLGGDETGGRRFGMFGPGDAGCLPFWSYRRLLDAQLLNVPHDVALINWSSNDYFWRSALDENAHAEAKAQALGFLYWLQTEAPRDDAHDNSGTGYPELRLRADVMDTPDGLSKAPYIREGRRLRAHRRVSETDISAAFQKGARASPFNDAVGVGWYPIDLHRCVGNPDTALFEPTRPFQVPLSSLLPLRPDNLLAAGKAMGTTHLTNGAYRLHPVEWAVGEAAGALAAHCLQEACAPLEVLQTRSQLSRFQLSLVRNGTPIAWTVDVPPEHPLFVPAQLLVVAGGIAPGSERDGRLELDLEAPLNFGERQTLSHAASGLLTDLGVPPAPPKAQTWGEACRWLLTRLY</sequence>
<dbReference type="InterPro" id="IPR036188">
    <property type="entry name" value="FAD/NAD-bd_sf"/>
</dbReference>
<dbReference type="AlphaFoldDB" id="A0A6J4V3X3"/>
<dbReference type="SUPFAM" id="SSF51905">
    <property type="entry name" value="FAD/NAD(P)-binding domain"/>
    <property type="match status" value="1"/>
</dbReference>
<dbReference type="PANTHER" id="PTHR42716">
    <property type="entry name" value="L-ASPARTATE OXIDASE"/>
    <property type="match status" value="1"/>
</dbReference>
<evidence type="ECO:0000313" key="1">
    <source>
        <dbReference type="EMBL" id="CAA9568761.1"/>
    </source>
</evidence>
<evidence type="ECO:0008006" key="2">
    <source>
        <dbReference type="Google" id="ProtNLM"/>
    </source>
</evidence>
<proteinExistence type="predicted"/>
<dbReference type="GO" id="GO:0009435">
    <property type="term" value="P:NAD+ biosynthetic process"/>
    <property type="evidence" value="ECO:0007669"/>
    <property type="project" value="InterPro"/>
</dbReference>
<name>A0A6J4V3X3_9DEIN</name>
<protein>
    <recommendedName>
        <fullName evidence="2">Secreted protein</fullName>
    </recommendedName>
</protein>
<dbReference type="Pfam" id="PF12831">
    <property type="entry name" value="FAD_oxidored"/>
    <property type="match status" value="1"/>
</dbReference>
<reference evidence="1" key="1">
    <citation type="submission" date="2020-02" db="EMBL/GenBank/DDBJ databases">
        <authorList>
            <person name="Meier V. D."/>
        </authorList>
    </citation>
    <scope>NUCLEOTIDE SEQUENCE</scope>
    <source>
        <strain evidence="1">AVDCRST_MAG86</strain>
    </source>
</reference>
<organism evidence="1">
    <name type="scientific">uncultured Truepera sp</name>
    <dbReference type="NCBI Taxonomy" id="543023"/>
    <lineage>
        <taxon>Bacteria</taxon>
        <taxon>Thermotogati</taxon>
        <taxon>Deinococcota</taxon>
        <taxon>Deinococci</taxon>
        <taxon>Trueperales</taxon>
        <taxon>Trueperaceae</taxon>
        <taxon>Truepera</taxon>
        <taxon>environmental samples</taxon>
    </lineage>
</organism>
<dbReference type="GO" id="GO:0008734">
    <property type="term" value="F:L-aspartate oxidase activity"/>
    <property type="evidence" value="ECO:0007669"/>
    <property type="project" value="InterPro"/>
</dbReference>
<accession>A0A6J4V3X3</accession>
<gene>
    <name evidence="1" type="ORF">AVDCRST_MAG86-1455</name>
</gene>